<keyword evidence="4 9" id="KW-0732">Signal</keyword>
<evidence type="ECO:0000256" key="7">
    <source>
        <dbReference type="ARBA" id="ARBA00023288"/>
    </source>
</evidence>
<dbReference type="Pfam" id="PF20238">
    <property type="entry name" value="BIM1-like_dom"/>
    <property type="match status" value="1"/>
</dbReference>
<keyword evidence="7" id="KW-0449">Lipoprotein</keyword>
<dbReference type="PANTHER" id="PTHR34992:SF1">
    <property type="entry name" value="COPPER ACQUISITION FACTOR BIM1-LIKE DOMAIN-CONTAINING PROTEIN"/>
    <property type="match status" value="1"/>
</dbReference>
<evidence type="ECO:0000256" key="8">
    <source>
        <dbReference type="SAM" id="MobiDB-lite"/>
    </source>
</evidence>
<evidence type="ECO:0000259" key="10">
    <source>
        <dbReference type="Pfam" id="PF20238"/>
    </source>
</evidence>
<dbReference type="PANTHER" id="PTHR34992">
    <property type="entry name" value="HYPHAL ANASTAMOSIS-7 PROTEIN"/>
    <property type="match status" value="1"/>
</dbReference>
<dbReference type="InterPro" id="IPR046530">
    <property type="entry name" value="BIM1-like_dom"/>
</dbReference>
<keyword evidence="5" id="KW-0472">Membrane</keyword>
<comment type="caution">
    <text evidence="11">The sequence shown here is derived from an EMBL/GenBank/DDBJ whole genome shotgun (WGS) entry which is preliminary data.</text>
</comment>
<evidence type="ECO:0000256" key="1">
    <source>
        <dbReference type="ARBA" id="ARBA00004609"/>
    </source>
</evidence>
<dbReference type="InterPro" id="IPR046936">
    <property type="entry name" value="BIM1-like"/>
</dbReference>
<comment type="subcellular location">
    <subcellularLocation>
        <location evidence="1">Cell membrane</location>
        <topology evidence="1">Lipid-anchor</topology>
        <topology evidence="1">GPI-anchor</topology>
    </subcellularLocation>
</comment>
<protein>
    <submittedName>
        <fullName evidence="11">Expression library immunization antigen 1</fullName>
    </submittedName>
</protein>
<keyword evidence="2" id="KW-1003">Cell membrane</keyword>
<name>A0A9P8QKT0_9HYPO</name>
<dbReference type="GO" id="GO:0005886">
    <property type="term" value="C:plasma membrane"/>
    <property type="evidence" value="ECO:0007669"/>
    <property type="project" value="UniProtKB-SubCell"/>
</dbReference>
<sequence length="250" mass="24905">MRSSAVLPAILSLASLSSAHFLMNYPKSIGFDDSTEGNAPCGGFTPDLSSGSSQLVDFHVGGDSLAMRSTHTQVNWLFRVTLDAEAASGWQQIFPIVMQSGLGNFCEPLITLPSSYAGKKGIISVVSDAPDGLLYQCVSANFVSGSVNPPSACTNASVTASFVSDSKLSALVSGSSPSSTSSASGTSSIPSSSGGSSSSTPSSTQSSAAAATTSHSAAPALRAAWSASGFGLGSALTVLSMVLAGGALMA</sequence>
<accession>A0A9P8QKT0</accession>
<dbReference type="GO" id="GO:0098552">
    <property type="term" value="C:side of membrane"/>
    <property type="evidence" value="ECO:0007669"/>
    <property type="project" value="UniProtKB-KW"/>
</dbReference>
<evidence type="ECO:0000256" key="5">
    <source>
        <dbReference type="ARBA" id="ARBA00023136"/>
    </source>
</evidence>
<gene>
    <name evidence="11" type="ORF">Trco_006129</name>
</gene>
<organism evidence="11 12">
    <name type="scientific">Trichoderma cornu-damae</name>
    <dbReference type="NCBI Taxonomy" id="654480"/>
    <lineage>
        <taxon>Eukaryota</taxon>
        <taxon>Fungi</taxon>
        <taxon>Dikarya</taxon>
        <taxon>Ascomycota</taxon>
        <taxon>Pezizomycotina</taxon>
        <taxon>Sordariomycetes</taxon>
        <taxon>Hypocreomycetidae</taxon>
        <taxon>Hypocreales</taxon>
        <taxon>Hypocreaceae</taxon>
        <taxon>Trichoderma</taxon>
    </lineage>
</organism>
<evidence type="ECO:0000256" key="2">
    <source>
        <dbReference type="ARBA" id="ARBA00022475"/>
    </source>
</evidence>
<feature type="chain" id="PRO_5040428576" evidence="9">
    <location>
        <begin position="20"/>
        <end position="250"/>
    </location>
</feature>
<evidence type="ECO:0000313" key="11">
    <source>
        <dbReference type="EMBL" id="KAH6606976.1"/>
    </source>
</evidence>
<reference evidence="11" key="1">
    <citation type="submission" date="2021-08" db="EMBL/GenBank/DDBJ databases">
        <title>Chromosome-Level Trichoderma cornu-damae using Hi-C Data.</title>
        <authorList>
            <person name="Kim C.S."/>
        </authorList>
    </citation>
    <scope>NUCLEOTIDE SEQUENCE</scope>
    <source>
        <strain evidence="11">KA19-0412C</strain>
    </source>
</reference>
<feature type="region of interest" description="Disordered" evidence="8">
    <location>
        <begin position="174"/>
        <end position="211"/>
    </location>
</feature>
<feature type="domain" description="Copper acquisition factor BIM1-like" evidence="10">
    <location>
        <begin position="18"/>
        <end position="157"/>
    </location>
</feature>
<dbReference type="CDD" id="cd21176">
    <property type="entry name" value="LPMO_auxiliary-like"/>
    <property type="match status" value="1"/>
</dbReference>
<keyword evidence="6" id="KW-0325">Glycoprotein</keyword>
<dbReference type="EMBL" id="JAIWOZ010000004">
    <property type="protein sequence ID" value="KAH6606976.1"/>
    <property type="molecule type" value="Genomic_DNA"/>
</dbReference>
<proteinExistence type="predicted"/>
<evidence type="ECO:0000313" key="12">
    <source>
        <dbReference type="Proteomes" id="UP000827724"/>
    </source>
</evidence>
<evidence type="ECO:0000256" key="6">
    <source>
        <dbReference type="ARBA" id="ARBA00023180"/>
    </source>
</evidence>
<keyword evidence="12" id="KW-1185">Reference proteome</keyword>
<dbReference type="Proteomes" id="UP000827724">
    <property type="component" value="Unassembled WGS sequence"/>
</dbReference>
<dbReference type="OrthoDB" id="2146436at2759"/>
<feature type="signal peptide" evidence="9">
    <location>
        <begin position="1"/>
        <end position="19"/>
    </location>
</feature>
<evidence type="ECO:0000256" key="9">
    <source>
        <dbReference type="SAM" id="SignalP"/>
    </source>
</evidence>
<evidence type="ECO:0000256" key="4">
    <source>
        <dbReference type="ARBA" id="ARBA00022729"/>
    </source>
</evidence>
<evidence type="ECO:0000256" key="3">
    <source>
        <dbReference type="ARBA" id="ARBA00022622"/>
    </source>
</evidence>
<keyword evidence="3" id="KW-0336">GPI-anchor</keyword>
<dbReference type="AlphaFoldDB" id="A0A9P8QKT0"/>